<evidence type="ECO:0000313" key="1">
    <source>
        <dbReference type="EMBL" id="GIY15654.1"/>
    </source>
</evidence>
<dbReference type="AlphaFoldDB" id="A0AAV4R4X6"/>
<evidence type="ECO:0000313" key="2">
    <source>
        <dbReference type="Proteomes" id="UP001054837"/>
    </source>
</evidence>
<accession>A0AAV4R4X6</accession>
<gene>
    <name evidence="1" type="ORF">CDAR_61591</name>
</gene>
<sequence length="98" mass="11137">MYACMLLFPKRLEKRKGWGGGFSSCSRDPSESAPIIAYYRCCFPIGLGEVLKYFECYLEEITSIHKIGSHSMEEVICVCQLPSSRPRKPDSSPFSEIF</sequence>
<comment type="caution">
    <text evidence="1">The sequence shown here is derived from an EMBL/GenBank/DDBJ whole genome shotgun (WGS) entry which is preliminary data.</text>
</comment>
<protein>
    <recommendedName>
        <fullName evidence="3">Maturase K</fullName>
    </recommendedName>
</protein>
<proteinExistence type="predicted"/>
<reference evidence="1 2" key="1">
    <citation type="submission" date="2021-06" db="EMBL/GenBank/DDBJ databases">
        <title>Caerostris darwini draft genome.</title>
        <authorList>
            <person name="Kono N."/>
            <person name="Arakawa K."/>
        </authorList>
    </citation>
    <scope>NUCLEOTIDE SEQUENCE [LARGE SCALE GENOMIC DNA]</scope>
</reference>
<dbReference type="EMBL" id="BPLQ01005561">
    <property type="protein sequence ID" value="GIY15654.1"/>
    <property type="molecule type" value="Genomic_DNA"/>
</dbReference>
<name>A0AAV4R4X6_9ARAC</name>
<keyword evidence="2" id="KW-1185">Reference proteome</keyword>
<evidence type="ECO:0008006" key="3">
    <source>
        <dbReference type="Google" id="ProtNLM"/>
    </source>
</evidence>
<organism evidence="1 2">
    <name type="scientific">Caerostris darwini</name>
    <dbReference type="NCBI Taxonomy" id="1538125"/>
    <lineage>
        <taxon>Eukaryota</taxon>
        <taxon>Metazoa</taxon>
        <taxon>Ecdysozoa</taxon>
        <taxon>Arthropoda</taxon>
        <taxon>Chelicerata</taxon>
        <taxon>Arachnida</taxon>
        <taxon>Araneae</taxon>
        <taxon>Araneomorphae</taxon>
        <taxon>Entelegynae</taxon>
        <taxon>Araneoidea</taxon>
        <taxon>Araneidae</taxon>
        <taxon>Caerostris</taxon>
    </lineage>
</organism>
<dbReference type="Proteomes" id="UP001054837">
    <property type="component" value="Unassembled WGS sequence"/>
</dbReference>